<feature type="signal peptide" evidence="13">
    <location>
        <begin position="1"/>
        <end position="18"/>
    </location>
</feature>
<reference evidence="16" key="1">
    <citation type="submission" date="2025-08" db="UniProtKB">
        <authorList>
            <consortium name="RefSeq"/>
        </authorList>
    </citation>
    <scope>IDENTIFICATION</scope>
</reference>
<evidence type="ECO:0000313" key="15">
    <source>
        <dbReference type="Proteomes" id="UP001652624"/>
    </source>
</evidence>
<proteinExistence type="inferred from homology"/>
<keyword evidence="9 11" id="KW-0675">Receptor</keyword>
<dbReference type="AlphaFoldDB" id="A0A1S3WF39"/>
<keyword evidence="13" id="KW-0732">Signal</keyword>
<keyword evidence="15" id="KW-1185">Reference proteome</keyword>
<feature type="transmembrane region" description="Helical" evidence="12">
    <location>
        <begin position="28"/>
        <end position="50"/>
    </location>
</feature>
<feature type="chain" id="PRO_5010317500" description="Olfactory receptor" evidence="13">
    <location>
        <begin position="19"/>
        <end position="278"/>
    </location>
</feature>
<dbReference type="InterPro" id="IPR017452">
    <property type="entry name" value="GPCR_Rhodpsn_7TM"/>
</dbReference>
<feature type="transmembrane region" description="Helical" evidence="12">
    <location>
        <begin position="70"/>
        <end position="87"/>
    </location>
</feature>
<organism evidence="15 16">
    <name type="scientific">Erinaceus europaeus</name>
    <name type="common">Western European hedgehog</name>
    <dbReference type="NCBI Taxonomy" id="9365"/>
    <lineage>
        <taxon>Eukaryota</taxon>
        <taxon>Metazoa</taxon>
        <taxon>Chordata</taxon>
        <taxon>Craniata</taxon>
        <taxon>Vertebrata</taxon>
        <taxon>Euteleostomi</taxon>
        <taxon>Mammalia</taxon>
        <taxon>Eutheria</taxon>
        <taxon>Laurasiatheria</taxon>
        <taxon>Eulipotyphla</taxon>
        <taxon>Erinaceidae</taxon>
        <taxon>Erinaceinae</taxon>
        <taxon>Erinaceus</taxon>
    </lineage>
</organism>
<keyword evidence="4 12" id="KW-1003">Cell membrane</keyword>
<dbReference type="SMART" id="SM01381">
    <property type="entry name" value="7TM_GPCR_Srsx"/>
    <property type="match status" value="1"/>
</dbReference>
<gene>
    <name evidence="16" type="primary">LOC103116125</name>
</gene>
<evidence type="ECO:0000256" key="13">
    <source>
        <dbReference type="SAM" id="SignalP"/>
    </source>
</evidence>
<keyword evidence="5 11" id="KW-0812">Transmembrane</keyword>
<dbReference type="SUPFAM" id="SSF81321">
    <property type="entry name" value="Family A G protein-coupled receptor-like"/>
    <property type="match status" value="1"/>
</dbReference>
<evidence type="ECO:0000313" key="16">
    <source>
        <dbReference type="RefSeq" id="XP_016045003.1"/>
    </source>
</evidence>
<dbReference type="RefSeq" id="XP_016045003.1">
    <property type="nucleotide sequence ID" value="XM_016189517.2"/>
</dbReference>
<evidence type="ECO:0000259" key="14">
    <source>
        <dbReference type="PROSITE" id="PS50262"/>
    </source>
</evidence>
<dbReference type="PROSITE" id="PS50262">
    <property type="entry name" value="G_PROTEIN_RECEP_F1_2"/>
    <property type="match status" value="1"/>
</dbReference>
<evidence type="ECO:0000256" key="1">
    <source>
        <dbReference type="ARBA" id="ARBA00003929"/>
    </source>
</evidence>
<dbReference type="Pfam" id="PF13853">
    <property type="entry name" value="7tm_4"/>
    <property type="match status" value="1"/>
</dbReference>
<dbReference type="GO" id="GO:0005886">
    <property type="term" value="C:plasma membrane"/>
    <property type="evidence" value="ECO:0007669"/>
    <property type="project" value="UniProtKB-SubCell"/>
</dbReference>
<keyword evidence="10 11" id="KW-0807">Transducer</keyword>
<dbReference type="PRINTS" id="PR00245">
    <property type="entry name" value="OLFACTORYR"/>
</dbReference>
<evidence type="ECO:0000256" key="8">
    <source>
        <dbReference type="ARBA" id="ARBA00023136"/>
    </source>
</evidence>
<dbReference type="FunFam" id="1.10.1220.70:FF:000001">
    <property type="entry name" value="Olfactory receptor"/>
    <property type="match status" value="1"/>
</dbReference>
<keyword evidence="12" id="KW-0552">Olfaction</keyword>
<keyword evidence="7 11" id="KW-0297">G-protein coupled receptor</keyword>
<dbReference type="GO" id="GO:0004984">
    <property type="term" value="F:olfactory receptor activity"/>
    <property type="evidence" value="ECO:0007669"/>
    <property type="project" value="InterPro"/>
</dbReference>
<dbReference type="eggNOG" id="ENOG502T9MT">
    <property type="taxonomic scope" value="Eukaryota"/>
</dbReference>
<evidence type="ECO:0000256" key="5">
    <source>
        <dbReference type="ARBA" id="ARBA00022692"/>
    </source>
</evidence>
<dbReference type="Gene3D" id="1.20.1070.10">
    <property type="entry name" value="Rhodopsin 7-helix transmembrane proteins"/>
    <property type="match status" value="1"/>
</dbReference>
<feature type="transmembrane region" description="Helical" evidence="12">
    <location>
        <begin position="99"/>
        <end position="121"/>
    </location>
</feature>
<dbReference type="PANTHER" id="PTHR48001">
    <property type="entry name" value="OLFACTORY RECEPTOR"/>
    <property type="match status" value="1"/>
</dbReference>
<name>A0A1S3WF39_ERIEU</name>
<evidence type="ECO:0000256" key="12">
    <source>
        <dbReference type="RuleBase" id="RU363047"/>
    </source>
</evidence>
<keyword evidence="6 12" id="KW-1133">Transmembrane helix</keyword>
<evidence type="ECO:0000256" key="9">
    <source>
        <dbReference type="ARBA" id="ARBA00023170"/>
    </source>
</evidence>
<keyword evidence="8 12" id="KW-0472">Membrane</keyword>
<dbReference type="OrthoDB" id="9828004at2759"/>
<feature type="transmembrane region" description="Helical" evidence="12">
    <location>
        <begin position="239"/>
        <end position="259"/>
    </location>
</feature>
<dbReference type="PROSITE" id="PS00237">
    <property type="entry name" value="G_PROTEIN_RECEP_F1_1"/>
    <property type="match status" value="1"/>
</dbReference>
<dbReference type="FunFam" id="1.20.1070.10:FF:000015">
    <property type="entry name" value="Olfactory receptor"/>
    <property type="match status" value="1"/>
</dbReference>
<dbReference type="PRINTS" id="PR00237">
    <property type="entry name" value="GPCRRHODOPSN"/>
</dbReference>
<keyword evidence="12" id="KW-0716">Sensory transduction</keyword>
<dbReference type="CDD" id="cd15234">
    <property type="entry name" value="7tmA_OR7-like"/>
    <property type="match status" value="1"/>
</dbReference>
<dbReference type="Proteomes" id="UP001652624">
    <property type="component" value="Chromosome 23"/>
</dbReference>
<dbReference type="InterPro" id="IPR000725">
    <property type="entry name" value="Olfact_rcpt"/>
</dbReference>
<sequence>MYLISVMGNLLIILAVSSDPHLHTPMYLFLSVLSAADIGFISTTVPRMIWDLQTQRKVISYTGCLTQLSLFYLFGCLDSALLLVMAFDRFVAICHPLHYSAILNARLCNLLILASLLFGLSDSQVHSFMMSQLTFCGNVEVPHFFCDLPQLLKHACDSTAVYKIIMYLISAIFGGVPISGILFSYTRIVSSVLRVSSRGGRCKAFSTCCSHLSVVCLFYGTGVGVYLSSLFSPSPRKVAVVSVVYTMLVPTLNPFIYSLRNKDIKIATQSLLNRIVYC</sequence>
<evidence type="ECO:0000256" key="2">
    <source>
        <dbReference type="ARBA" id="ARBA00004651"/>
    </source>
</evidence>
<dbReference type="GO" id="GO:0004930">
    <property type="term" value="F:G protein-coupled receptor activity"/>
    <property type="evidence" value="ECO:0007669"/>
    <property type="project" value="UniProtKB-KW"/>
</dbReference>
<dbReference type="InParanoid" id="A0A1S3WF39"/>
<evidence type="ECO:0000256" key="3">
    <source>
        <dbReference type="ARBA" id="ARBA00010663"/>
    </source>
</evidence>
<evidence type="ECO:0000256" key="7">
    <source>
        <dbReference type="ARBA" id="ARBA00023040"/>
    </source>
</evidence>
<comment type="function">
    <text evidence="1">Putative odorant or sperm cell receptor.</text>
</comment>
<feature type="domain" description="G-protein coupled receptors family 1 profile" evidence="14">
    <location>
        <begin position="8"/>
        <end position="257"/>
    </location>
</feature>
<protein>
    <recommendedName>
        <fullName evidence="12">Olfactory receptor</fullName>
    </recommendedName>
</protein>
<evidence type="ECO:0000256" key="4">
    <source>
        <dbReference type="ARBA" id="ARBA00022475"/>
    </source>
</evidence>
<feature type="transmembrane region" description="Helical" evidence="12">
    <location>
        <begin position="204"/>
        <end position="227"/>
    </location>
</feature>
<comment type="similarity">
    <text evidence="3 11">Belongs to the G-protein coupled receptor 1 family.</text>
</comment>
<evidence type="ECO:0000256" key="6">
    <source>
        <dbReference type="ARBA" id="ARBA00022989"/>
    </source>
</evidence>
<evidence type="ECO:0000256" key="11">
    <source>
        <dbReference type="RuleBase" id="RU000688"/>
    </source>
</evidence>
<dbReference type="InterPro" id="IPR000276">
    <property type="entry name" value="GPCR_Rhodpsn"/>
</dbReference>
<dbReference type="GeneID" id="103116125"/>
<feature type="transmembrane region" description="Helical" evidence="12">
    <location>
        <begin position="164"/>
        <end position="183"/>
    </location>
</feature>
<evidence type="ECO:0000256" key="10">
    <source>
        <dbReference type="ARBA" id="ARBA00023224"/>
    </source>
</evidence>
<comment type="subcellular location">
    <subcellularLocation>
        <location evidence="2 12">Cell membrane</location>
        <topology evidence="2 12">Multi-pass membrane protein</topology>
    </subcellularLocation>
</comment>
<accession>A0A1S3WF39</accession>